<reference evidence="1 3" key="1">
    <citation type="submission" date="2015-11" db="EMBL/GenBank/DDBJ databases">
        <title>Genomic analysis of 38 Legionella species identifies large and diverse effector repertoires.</title>
        <authorList>
            <person name="Burstein D."/>
            <person name="Amaro F."/>
            <person name="Zusman T."/>
            <person name="Lifshitz Z."/>
            <person name="Cohen O."/>
            <person name="Gilbert J.A."/>
            <person name="Pupko T."/>
            <person name="Shuman H.A."/>
            <person name="Segal G."/>
        </authorList>
    </citation>
    <scope>NUCLEOTIDE SEQUENCE [LARGE SCALE GENOMIC DNA]</scope>
    <source>
        <strain evidence="1 3">ATCC 43877</strain>
    </source>
</reference>
<evidence type="ECO:0000313" key="2">
    <source>
        <dbReference type="EMBL" id="STX63617.1"/>
    </source>
</evidence>
<organism evidence="2 4">
    <name type="scientific">Legionella moravica</name>
    <dbReference type="NCBI Taxonomy" id="39962"/>
    <lineage>
        <taxon>Bacteria</taxon>
        <taxon>Pseudomonadati</taxon>
        <taxon>Pseudomonadota</taxon>
        <taxon>Gammaproteobacteria</taxon>
        <taxon>Legionellales</taxon>
        <taxon>Legionellaceae</taxon>
        <taxon>Legionella</taxon>
    </lineage>
</organism>
<evidence type="ECO:0000313" key="3">
    <source>
        <dbReference type="Proteomes" id="UP000054985"/>
    </source>
</evidence>
<dbReference type="STRING" id="39962.Lmor_3145"/>
<dbReference type="EMBL" id="LNYN01000042">
    <property type="protein sequence ID" value="KTD31038.1"/>
    <property type="molecule type" value="Genomic_DNA"/>
</dbReference>
<sequence>MNFFNKSFYFKETDAYWYGRITIPTVDGVAVLIQYLHNKYQTNISHVIKHYSVFRDDQYPQVQFLETAGEDDFCWIKPYLAKAHRQPGSWRHAFLIWIGSRHARFMAYIRDSGKECFLYSDSLGGYPGNLEVLYEKTGIPVYVTSYQRQTDDYSCVTDALVFSRDITGKRPETGEYIIPNLAEVLESRKQAVIQTGVYRVHLPEILLKSAQKSSFIADNQGDLSKIIFKGQSLAEFRARYHIQEDINSTKGTTISAIHGYLFAKGKKYERIMQIQYYLNEMEWIIQQPLTSAQKREFILKAKSILRQNAEDRDAILFDAATAFAQTVSPSVSTSMPIATPEVVLESAAFIEIAKAANYLCSMEEDALLVHLSKKYNLEHAEWVCYLKEFILSVQSLFGKDIKRSISNMEQAWKFEDQLIVHSMGLAAMDYLLTRQSPMLRNATHFFSRLVEKAAKQAHKDFRFVHLLLQHPCWIISLCNNRELCHFGNMDAWYAKKILDCYPELLNPTERDVLIWTAEFKSYQSFFPDLLEPAPDTTAVLSSSSSQCFFTPPPDSSTDCISCAPVEQLMNG</sequence>
<evidence type="ECO:0000313" key="4">
    <source>
        <dbReference type="Proteomes" id="UP000254040"/>
    </source>
</evidence>
<dbReference type="AlphaFoldDB" id="A0A378JZZ4"/>
<evidence type="ECO:0000313" key="1">
    <source>
        <dbReference type="EMBL" id="KTD31038.1"/>
    </source>
</evidence>
<proteinExistence type="predicted"/>
<keyword evidence="3" id="KW-1185">Reference proteome</keyword>
<reference evidence="2 4" key="2">
    <citation type="submission" date="2018-06" db="EMBL/GenBank/DDBJ databases">
        <authorList>
            <consortium name="Pathogen Informatics"/>
            <person name="Doyle S."/>
        </authorList>
    </citation>
    <scope>NUCLEOTIDE SEQUENCE [LARGE SCALE GENOMIC DNA]</scope>
    <source>
        <strain evidence="2 4">NCTC12239</strain>
    </source>
</reference>
<dbReference type="EMBL" id="UGOG01000001">
    <property type="protein sequence ID" value="STX63617.1"/>
    <property type="molecule type" value="Genomic_DNA"/>
</dbReference>
<accession>A0A378JZZ4</accession>
<dbReference type="Proteomes" id="UP000054985">
    <property type="component" value="Unassembled WGS sequence"/>
</dbReference>
<gene>
    <name evidence="1" type="ORF">Lmor_3145</name>
    <name evidence="2" type="ORF">NCTC12239_02565</name>
</gene>
<dbReference type="RefSeq" id="WP_028384859.1">
    <property type="nucleotide sequence ID" value="NZ_CAAAJG010000020.1"/>
</dbReference>
<name>A0A378JZZ4_9GAMM</name>
<protein>
    <submittedName>
        <fullName evidence="2">Uncharacterized protein</fullName>
    </submittedName>
</protein>
<dbReference type="Proteomes" id="UP000254040">
    <property type="component" value="Unassembled WGS sequence"/>
</dbReference>
<dbReference type="OrthoDB" id="5639254at2"/>